<evidence type="ECO:0000259" key="2">
    <source>
        <dbReference type="Pfam" id="PF07992"/>
    </source>
</evidence>
<evidence type="ECO:0000313" key="3">
    <source>
        <dbReference type="EMBL" id="OIP68556.1"/>
    </source>
</evidence>
<dbReference type="Proteomes" id="UP000231493">
    <property type="component" value="Unassembled WGS sequence"/>
</dbReference>
<evidence type="ECO:0000313" key="4">
    <source>
        <dbReference type="EMBL" id="PIX33378.1"/>
    </source>
</evidence>
<dbReference type="EMBL" id="MNYY01000119">
    <property type="protein sequence ID" value="OIP68556.1"/>
    <property type="molecule type" value="Genomic_DNA"/>
</dbReference>
<evidence type="ECO:0000313" key="7">
    <source>
        <dbReference type="Proteomes" id="UP000182763"/>
    </source>
</evidence>
<feature type="domain" description="FAD/NAD(P)-binding" evidence="2">
    <location>
        <begin position="5"/>
        <end position="311"/>
    </location>
</feature>
<dbReference type="PANTHER" id="PTHR42949:SF3">
    <property type="entry name" value="ANAEROBIC GLYCEROL-3-PHOSPHATE DEHYDROGENASE SUBUNIT B"/>
    <property type="match status" value="1"/>
</dbReference>
<accession>A0A2M8CAL8</accession>
<dbReference type="EMBL" id="PFIP01000163">
    <property type="protein sequence ID" value="PIX33378.1"/>
    <property type="molecule type" value="Genomic_DNA"/>
</dbReference>
<accession>A0A1J5G8A8</accession>
<evidence type="ECO:0000313" key="9">
    <source>
        <dbReference type="Proteomes" id="UP000230646"/>
    </source>
</evidence>
<reference evidence="3 7" key="1">
    <citation type="journal article" date="2016" name="Environ. Microbiol.">
        <title>Genomic resolution of a cold subsurface aquifer community provides metabolic insights for novel microbes adapted to high CO concentrations.</title>
        <authorList>
            <person name="Probst A.J."/>
            <person name="Castelle C.J."/>
            <person name="Singh A."/>
            <person name="Brown C.T."/>
            <person name="Anantharaman K."/>
            <person name="Sharon I."/>
            <person name="Hug L.A."/>
            <person name="Burstein D."/>
            <person name="Emerson J.B."/>
            <person name="Thomas B.C."/>
            <person name="Banfield J.F."/>
        </authorList>
    </citation>
    <scope>NUCLEOTIDE SEQUENCE [LARGE SCALE GENOMIC DNA]</scope>
    <source>
        <strain evidence="3">CG2_30_33_13</strain>
    </source>
</reference>
<protein>
    <submittedName>
        <fullName evidence="3">Pyridine nucleotide-disulfide oxidoreductase</fullName>
    </submittedName>
</protein>
<dbReference type="STRING" id="1805029.AUK42_06160"/>
<name>A0A1J5G8A8_9BACT</name>
<dbReference type="Gene3D" id="3.50.50.60">
    <property type="entry name" value="FAD/NAD(P)-binding domain"/>
    <property type="match status" value="2"/>
</dbReference>
<reference evidence="4" key="2">
    <citation type="submission" date="2017-09" db="EMBL/GenBank/DDBJ databases">
        <title>Depth-based differentiation of microbial function through sediment-hosted aquifers and enrichment of novel symbionts in the deep terrestrial subsurface.</title>
        <authorList>
            <person name="Probst A.J."/>
            <person name="Ladd B."/>
            <person name="Jarett J.K."/>
            <person name="Geller-Mcgrath D.E."/>
            <person name="Sieber C.M.K."/>
            <person name="Emerson J.B."/>
            <person name="Anantharaman K."/>
            <person name="Thomas B.C."/>
            <person name="Malmstrom R."/>
            <person name="Stieglmeier M."/>
            <person name="Klingl A."/>
            <person name="Woyke T."/>
            <person name="Ryan C.M."/>
            <person name="Banfield J.F."/>
        </authorList>
    </citation>
    <scope>NUCLEOTIDE SEQUENCE</scope>
    <source>
        <strain evidence="4">CG_4_8_14_3_um_filter_34_18</strain>
    </source>
</reference>
<organism evidence="3 7">
    <name type="scientific">Candidatus Infernicultor aquiphilus</name>
    <dbReference type="NCBI Taxonomy" id="1805029"/>
    <lineage>
        <taxon>Bacteria</taxon>
        <taxon>Pseudomonadati</taxon>
        <taxon>Atribacterota</taxon>
        <taxon>Candidatus Phoenicimicrobiia</taxon>
        <taxon>Candidatus Pheonicimicrobiales</taxon>
        <taxon>Candidatus Phoenicimicrobiaceae</taxon>
        <taxon>Candidatus Infernicultor</taxon>
    </lineage>
</organism>
<dbReference type="InterPro" id="IPR036188">
    <property type="entry name" value="FAD/NAD-bd_sf"/>
</dbReference>
<dbReference type="EMBL" id="PFKO01000194">
    <property type="protein sequence ID" value="PIY32614.1"/>
    <property type="molecule type" value="Genomic_DNA"/>
</dbReference>
<gene>
    <name evidence="3" type="ORF">AUK42_06160</name>
    <name evidence="6" type="ORF">CO097_06075</name>
    <name evidence="5" type="ORF">COZ07_05080</name>
    <name evidence="4" type="ORF">COZ58_07860</name>
</gene>
<dbReference type="Proteomes" id="UP000182763">
    <property type="component" value="Unassembled WGS sequence"/>
</dbReference>
<evidence type="ECO:0000313" key="6">
    <source>
        <dbReference type="EMBL" id="PJB56100.1"/>
    </source>
</evidence>
<dbReference type="GO" id="GO:0016491">
    <property type="term" value="F:oxidoreductase activity"/>
    <property type="evidence" value="ECO:0007669"/>
    <property type="project" value="UniProtKB-KW"/>
</dbReference>
<keyword evidence="1" id="KW-0560">Oxidoreductase</keyword>
<dbReference type="Proteomes" id="UP000230646">
    <property type="component" value="Unassembled WGS sequence"/>
</dbReference>
<dbReference type="InterPro" id="IPR023753">
    <property type="entry name" value="FAD/NAD-binding_dom"/>
</dbReference>
<evidence type="ECO:0000313" key="5">
    <source>
        <dbReference type="EMBL" id="PIY32614.1"/>
    </source>
</evidence>
<dbReference type="InterPro" id="IPR051691">
    <property type="entry name" value="Metab_Enz_Cyan_OpOx_G3PDH"/>
</dbReference>
<sequence length="367" mass="39349">MKKTNLAIIGGGPAGLSAAICAASSGAKITLIDDSLELGGQLIKQTHKFFGSKKQFAGIRGIEIAKNLLQEIKKYKNIELIGNATVTGYYEDGILTIVQGSNGDIFIKLLPDRIIVATGASENMLTFVNNDLPGVYGAGAVQTLMNLYGVVPGNNVLMVGAGNIGLIVSYQLLQAGIKVEAIVEALPRIGGYLVHASKIRRLGVPIYTSHSLKEVYGNDGVEKAVISEINKDFEFIPGTEKELKVDTVCLAVGLSPLSDLLWQAGCQMKYIAELGGYVALRDDHMKSSLDNIYIAGDVAGIEEASSAMLEGKIAGLNAAVSLGYRVDNFLELNRNLRKELEELRANPLSEKVKIGLEKALLKREVDQ</sequence>
<dbReference type="Pfam" id="PF07992">
    <property type="entry name" value="Pyr_redox_2"/>
    <property type="match status" value="1"/>
</dbReference>
<dbReference type="PRINTS" id="PR00469">
    <property type="entry name" value="PNDRDTASEII"/>
</dbReference>
<accession>A0A2M7PQH2</accession>
<dbReference type="PRINTS" id="PR00368">
    <property type="entry name" value="FADPNR"/>
</dbReference>
<evidence type="ECO:0000313" key="8">
    <source>
        <dbReference type="Proteomes" id="UP000228560"/>
    </source>
</evidence>
<dbReference type="EMBL" id="PFTV01000151">
    <property type="protein sequence ID" value="PJB56100.1"/>
    <property type="molecule type" value="Genomic_DNA"/>
</dbReference>
<dbReference type="PANTHER" id="PTHR42949">
    <property type="entry name" value="ANAEROBIC GLYCEROL-3-PHOSPHATE DEHYDROGENASE SUBUNIT B"/>
    <property type="match status" value="1"/>
</dbReference>
<dbReference type="Proteomes" id="UP000228560">
    <property type="component" value="Unassembled WGS sequence"/>
</dbReference>
<dbReference type="SUPFAM" id="SSF51905">
    <property type="entry name" value="FAD/NAD(P)-binding domain"/>
    <property type="match status" value="1"/>
</dbReference>
<dbReference type="AlphaFoldDB" id="A0A1J5G8A8"/>
<evidence type="ECO:0000256" key="1">
    <source>
        <dbReference type="ARBA" id="ARBA00023002"/>
    </source>
</evidence>
<comment type="caution">
    <text evidence="3">The sequence shown here is derived from an EMBL/GenBank/DDBJ whole genome shotgun (WGS) entry which is preliminary data.</text>
</comment>
<reference evidence="8 9" key="3">
    <citation type="submission" date="2017-09" db="EMBL/GenBank/DDBJ databases">
        <title>Depth-based differentiation of microbial function through sediment-hosted aquifers and enrichment of novel symbionts in the deep terrestrial subsurface.</title>
        <authorList>
            <person name="Probst A.J."/>
            <person name="Ladd B."/>
            <person name="Jarett J.K."/>
            <person name="Geller-Mcgrath D.E."/>
            <person name="Sieber C.M."/>
            <person name="Emerson J.B."/>
            <person name="Anantharaman K."/>
            <person name="Thomas B.C."/>
            <person name="Malmstrom R."/>
            <person name="Stieglmeier M."/>
            <person name="Klingl A."/>
            <person name="Woyke T."/>
            <person name="Ryan C.M."/>
            <person name="Banfield J.F."/>
        </authorList>
    </citation>
    <scope>NUCLEOTIDE SEQUENCE [LARGE SCALE GENOMIC DNA]</scope>
    <source>
        <strain evidence="5">CG_4_10_14_3_um_filter_34_13</strain>
        <strain evidence="6">CG_4_9_14_3_um_filter_33_16</strain>
    </source>
</reference>
<dbReference type="RefSeq" id="WP_406607511.1">
    <property type="nucleotide sequence ID" value="NZ_PFKO01000194.1"/>
</dbReference>
<proteinExistence type="predicted"/>
<accession>A0A2M7K5F8</accession>